<proteinExistence type="predicted"/>
<organism evidence="1 2">
    <name type="scientific">Solitalea canadensis (strain ATCC 29591 / DSM 3403 / JCM 21819 / LMG 8368 / NBRC 15130 / NCIMB 12057 / USAM 9D)</name>
    <name type="common">Flexibacter canadensis</name>
    <dbReference type="NCBI Taxonomy" id="929556"/>
    <lineage>
        <taxon>Bacteria</taxon>
        <taxon>Pseudomonadati</taxon>
        <taxon>Bacteroidota</taxon>
        <taxon>Sphingobacteriia</taxon>
        <taxon>Sphingobacteriales</taxon>
        <taxon>Sphingobacteriaceae</taxon>
        <taxon>Solitalea</taxon>
    </lineage>
</organism>
<dbReference type="KEGG" id="scn:Solca_1828"/>
<accession>H8KVY6</accession>
<dbReference type="RefSeq" id="WP_014680116.1">
    <property type="nucleotide sequence ID" value="NC_017770.1"/>
</dbReference>
<dbReference type="Proteomes" id="UP000007590">
    <property type="component" value="Chromosome"/>
</dbReference>
<dbReference type="STRING" id="929556.Solca_1828"/>
<reference evidence="1" key="1">
    <citation type="submission" date="2012-02" db="EMBL/GenBank/DDBJ databases">
        <title>The complete genome of Solitalea canadensis DSM 3403.</title>
        <authorList>
            <consortium name="US DOE Joint Genome Institute (JGI-PGF)"/>
            <person name="Lucas S."/>
            <person name="Copeland A."/>
            <person name="Lapidus A."/>
            <person name="Glavina del Rio T."/>
            <person name="Dalin E."/>
            <person name="Tice H."/>
            <person name="Bruce D."/>
            <person name="Goodwin L."/>
            <person name="Pitluck S."/>
            <person name="Peters L."/>
            <person name="Ovchinnikova G."/>
            <person name="Lu M."/>
            <person name="Kyrpides N."/>
            <person name="Mavromatis K."/>
            <person name="Ivanova N."/>
            <person name="Brettin T."/>
            <person name="Detter J.C."/>
            <person name="Han C."/>
            <person name="Larimer F."/>
            <person name="Land M."/>
            <person name="Hauser L."/>
            <person name="Markowitz V."/>
            <person name="Cheng J.-F."/>
            <person name="Hugenholtz P."/>
            <person name="Woyke T."/>
            <person name="Wu D."/>
            <person name="Spring S."/>
            <person name="Schroeder M."/>
            <person name="Kopitz M."/>
            <person name="Brambilla E."/>
            <person name="Klenk H.-P."/>
            <person name="Eisen J.A."/>
        </authorList>
    </citation>
    <scope>NUCLEOTIDE SEQUENCE</scope>
    <source>
        <strain evidence="1">DSM 3403</strain>
    </source>
</reference>
<dbReference type="EMBL" id="CP003349">
    <property type="protein sequence ID" value="AFD06889.1"/>
    <property type="molecule type" value="Genomic_DNA"/>
</dbReference>
<keyword evidence="2" id="KW-1185">Reference proteome</keyword>
<dbReference type="AlphaFoldDB" id="H8KVY6"/>
<protein>
    <submittedName>
        <fullName evidence="1">Uncharacterized protein</fullName>
    </submittedName>
</protein>
<evidence type="ECO:0000313" key="2">
    <source>
        <dbReference type="Proteomes" id="UP000007590"/>
    </source>
</evidence>
<sequence length="154" mass="18410">MIKDWINRKFGKKTESESTIKDKNFDIDYDKNASFYHSNLINSIILFSLTKSDLEKLISPTFNPFFELETEIDYAFMPVCFETVFRNGLINSSFRSELLEFKLLTHGIPSEIWDWEYIDIHPTWIQIRQKAINILDKLEVKNRIYSDDYIIHEK</sequence>
<dbReference type="HOGENOM" id="CLU_1703080_0_0_10"/>
<gene>
    <name evidence="1" type="ordered locus">Solca_1828</name>
</gene>
<dbReference type="eggNOG" id="ENOG5032T88">
    <property type="taxonomic scope" value="Bacteria"/>
</dbReference>
<dbReference type="OrthoDB" id="1250730at2"/>
<evidence type="ECO:0000313" key="1">
    <source>
        <dbReference type="EMBL" id="AFD06889.1"/>
    </source>
</evidence>
<name>H8KVY6_SOLCM</name>